<keyword evidence="2" id="KW-0813">Transport</keyword>
<feature type="transmembrane region" description="Helical" evidence="6">
    <location>
        <begin position="257"/>
        <end position="279"/>
    </location>
</feature>
<comment type="caution">
    <text evidence="8">The sequence shown here is derived from an EMBL/GenBank/DDBJ whole genome shotgun (WGS) entry which is preliminary data.</text>
</comment>
<dbReference type="InterPro" id="IPR011701">
    <property type="entry name" value="MFS"/>
</dbReference>
<dbReference type="SUPFAM" id="SSF103473">
    <property type="entry name" value="MFS general substrate transporter"/>
    <property type="match status" value="1"/>
</dbReference>
<dbReference type="PROSITE" id="PS50850">
    <property type="entry name" value="MFS"/>
    <property type="match status" value="1"/>
</dbReference>
<gene>
    <name evidence="8" type="ORF">QYE77_02200</name>
</gene>
<feature type="transmembrane region" description="Helical" evidence="6">
    <location>
        <begin position="221"/>
        <end position="245"/>
    </location>
</feature>
<keyword evidence="9" id="KW-1185">Reference proteome</keyword>
<keyword evidence="5 6" id="KW-0472">Membrane</keyword>
<accession>A0ABU3NJN2</accession>
<evidence type="ECO:0000256" key="6">
    <source>
        <dbReference type="SAM" id="Phobius"/>
    </source>
</evidence>
<evidence type="ECO:0000256" key="2">
    <source>
        <dbReference type="ARBA" id="ARBA00022448"/>
    </source>
</evidence>
<evidence type="ECO:0000256" key="4">
    <source>
        <dbReference type="ARBA" id="ARBA00022989"/>
    </source>
</evidence>
<feature type="transmembrane region" description="Helical" evidence="6">
    <location>
        <begin position="134"/>
        <end position="157"/>
    </location>
</feature>
<evidence type="ECO:0000313" key="8">
    <source>
        <dbReference type="EMBL" id="MDT8897061.1"/>
    </source>
</evidence>
<dbReference type="InterPro" id="IPR020846">
    <property type="entry name" value="MFS_dom"/>
</dbReference>
<feature type="transmembrane region" description="Helical" evidence="6">
    <location>
        <begin position="318"/>
        <end position="338"/>
    </location>
</feature>
<dbReference type="InterPro" id="IPR036259">
    <property type="entry name" value="MFS_trans_sf"/>
</dbReference>
<evidence type="ECO:0000256" key="1">
    <source>
        <dbReference type="ARBA" id="ARBA00004651"/>
    </source>
</evidence>
<comment type="subcellular location">
    <subcellularLocation>
        <location evidence="1">Cell membrane</location>
        <topology evidence="1">Multi-pass membrane protein</topology>
    </subcellularLocation>
</comment>
<evidence type="ECO:0000256" key="3">
    <source>
        <dbReference type="ARBA" id="ARBA00022692"/>
    </source>
</evidence>
<reference evidence="8 9" key="1">
    <citation type="submission" date="2023-07" db="EMBL/GenBank/DDBJ databases">
        <title>Novel species of Thermanaerothrix with wide hydrolytic capabilities.</title>
        <authorList>
            <person name="Zayulina K.S."/>
            <person name="Podosokorskaya O.A."/>
            <person name="Elcheninov A.G."/>
        </authorList>
    </citation>
    <scope>NUCLEOTIDE SEQUENCE [LARGE SCALE GENOMIC DNA]</scope>
    <source>
        <strain evidence="8 9">4228-RoL</strain>
    </source>
</reference>
<name>A0ABU3NJN2_9CHLR</name>
<evidence type="ECO:0000256" key="5">
    <source>
        <dbReference type="ARBA" id="ARBA00023136"/>
    </source>
</evidence>
<feature type="domain" description="Major facilitator superfamily (MFS) profile" evidence="7">
    <location>
        <begin position="11"/>
        <end position="411"/>
    </location>
</feature>
<protein>
    <submittedName>
        <fullName evidence="8">MFS transporter</fullName>
    </submittedName>
</protein>
<sequence>MRSQNRYRWFVLAVFFAFMLLHQADKLLIGPLTTPIMEYFGINEAQMGMVFSGALLVGGIFYPLWGYLYDRYARSKLLALASFIWGATTWLSALARTFPMFVITRASTGIDDASYPGLYSLVSDYFPPKIRGKVYGFLQITAPLGYITGTVLALTLVSRWHWQGVFYLTGSLGILLAIVIFFGIKEMPRGGAEPEFEGLEQIGTYRFDWKTALGLFKKRSLLFLFTQGFFGVFPWQVITFWFFRYLETERGFSSNEVLITMVAAVLFLAAGYPIGGAIGDFLFKRTPRGRLIVSAFGVITGALLLWITINVPLEQKGLFMGLLCLTAIFIPFASPNVLSTVYDVTLPEVRSTANSVQNLIEQGGSAAAPAIAGLIAVNGSLREAILIICIGAWLLCFFFFLFAIYFLPQDIQTLRAELRARAEQELARQTYQPTAIQSPEARA</sequence>
<dbReference type="Pfam" id="PF07690">
    <property type="entry name" value="MFS_1"/>
    <property type="match status" value="1"/>
</dbReference>
<dbReference type="RefSeq" id="WP_315623711.1">
    <property type="nucleotide sequence ID" value="NZ_JAUHMF010000001.1"/>
</dbReference>
<evidence type="ECO:0000313" key="9">
    <source>
        <dbReference type="Proteomes" id="UP001254165"/>
    </source>
</evidence>
<feature type="transmembrane region" description="Helical" evidence="6">
    <location>
        <begin position="291"/>
        <end position="311"/>
    </location>
</feature>
<evidence type="ECO:0000259" key="7">
    <source>
        <dbReference type="PROSITE" id="PS50850"/>
    </source>
</evidence>
<organism evidence="8 9">
    <name type="scientific">Thermanaerothrix solaris</name>
    <dbReference type="NCBI Taxonomy" id="3058434"/>
    <lineage>
        <taxon>Bacteria</taxon>
        <taxon>Bacillati</taxon>
        <taxon>Chloroflexota</taxon>
        <taxon>Anaerolineae</taxon>
        <taxon>Anaerolineales</taxon>
        <taxon>Anaerolineaceae</taxon>
        <taxon>Thermanaerothrix</taxon>
    </lineage>
</organism>
<keyword evidence="4 6" id="KW-1133">Transmembrane helix</keyword>
<dbReference type="PANTHER" id="PTHR23505">
    <property type="entry name" value="SPINSTER"/>
    <property type="match status" value="1"/>
</dbReference>
<feature type="transmembrane region" description="Helical" evidence="6">
    <location>
        <begin position="45"/>
        <end position="65"/>
    </location>
</feature>
<dbReference type="EMBL" id="JAUHMF010000001">
    <property type="protein sequence ID" value="MDT8897061.1"/>
    <property type="molecule type" value="Genomic_DNA"/>
</dbReference>
<dbReference type="InterPro" id="IPR044770">
    <property type="entry name" value="MFS_spinster-like"/>
</dbReference>
<dbReference type="Proteomes" id="UP001254165">
    <property type="component" value="Unassembled WGS sequence"/>
</dbReference>
<dbReference type="Gene3D" id="1.20.1250.20">
    <property type="entry name" value="MFS general substrate transporter like domains"/>
    <property type="match status" value="1"/>
</dbReference>
<feature type="transmembrane region" description="Helical" evidence="6">
    <location>
        <begin position="384"/>
        <end position="407"/>
    </location>
</feature>
<feature type="transmembrane region" description="Helical" evidence="6">
    <location>
        <begin position="164"/>
        <end position="184"/>
    </location>
</feature>
<keyword evidence="3 6" id="KW-0812">Transmembrane</keyword>
<dbReference type="PANTHER" id="PTHR23505:SF52">
    <property type="entry name" value="MAJOR FACILITATOR SUPERFAMILY PROTEIN"/>
    <property type="match status" value="1"/>
</dbReference>
<proteinExistence type="predicted"/>